<evidence type="ECO:0000256" key="1">
    <source>
        <dbReference type="SAM" id="MobiDB-lite"/>
    </source>
</evidence>
<dbReference type="Proteomes" id="UP000827549">
    <property type="component" value="Chromosome 5"/>
</dbReference>
<evidence type="ECO:0000313" key="2">
    <source>
        <dbReference type="EMBL" id="WOO84112.1"/>
    </source>
</evidence>
<reference evidence="2" key="1">
    <citation type="submission" date="2023-10" db="EMBL/GenBank/DDBJ databases">
        <authorList>
            <person name="Noh H."/>
        </authorList>
    </citation>
    <scope>NUCLEOTIDE SEQUENCE</scope>
    <source>
        <strain evidence="2">DUCC4014</strain>
    </source>
</reference>
<accession>A0AAF0YCW0</accession>
<evidence type="ECO:0000313" key="3">
    <source>
        <dbReference type="Proteomes" id="UP000827549"/>
    </source>
</evidence>
<feature type="compositionally biased region" description="Pro residues" evidence="1">
    <location>
        <begin position="190"/>
        <end position="200"/>
    </location>
</feature>
<dbReference type="RefSeq" id="XP_062630138.1">
    <property type="nucleotide sequence ID" value="XM_062774154.1"/>
</dbReference>
<keyword evidence="3" id="KW-1185">Reference proteome</keyword>
<organism evidence="2 3">
    <name type="scientific">Vanrija pseudolonga</name>
    <dbReference type="NCBI Taxonomy" id="143232"/>
    <lineage>
        <taxon>Eukaryota</taxon>
        <taxon>Fungi</taxon>
        <taxon>Dikarya</taxon>
        <taxon>Basidiomycota</taxon>
        <taxon>Agaricomycotina</taxon>
        <taxon>Tremellomycetes</taxon>
        <taxon>Trichosporonales</taxon>
        <taxon>Trichosporonaceae</taxon>
        <taxon>Vanrija</taxon>
    </lineage>
</organism>
<dbReference type="AlphaFoldDB" id="A0AAF0YCW0"/>
<proteinExistence type="predicted"/>
<feature type="region of interest" description="Disordered" evidence="1">
    <location>
        <begin position="173"/>
        <end position="208"/>
    </location>
</feature>
<dbReference type="GeneID" id="87810806"/>
<feature type="region of interest" description="Disordered" evidence="1">
    <location>
        <begin position="108"/>
        <end position="152"/>
    </location>
</feature>
<name>A0AAF0YCW0_9TREE</name>
<gene>
    <name evidence="2" type="ORF">LOC62_05G007634</name>
</gene>
<protein>
    <submittedName>
        <fullName evidence="2">Uncharacterized protein</fullName>
    </submittedName>
</protein>
<feature type="compositionally biased region" description="Polar residues" evidence="1">
    <location>
        <begin position="131"/>
        <end position="146"/>
    </location>
</feature>
<dbReference type="EMBL" id="CP086718">
    <property type="protein sequence ID" value="WOO84112.1"/>
    <property type="molecule type" value="Genomic_DNA"/>
</dbReference>
<feature type="compositionally biased region" description="Low complexity" evidence="1">
    <location>
        <begin position="174"/>
        <end position="189"/>
    </location>
</feature>
<sequence length="231" mass="24177">MVWVQHHNELCPPNHTSNRPVLLAPPLPPRQQQHHTEYYADGTPVVDCPDPWYQMAPAPAVPLPVVPASTTPPMYAQPSASGCNSWREDAALDAFGLGFGMWMSPGLSPAPCSKASSNSTPGLSPPGMASSAPTSASLQTTPSSSPLHLAPNGAAYAPAPALLPIPSRLPPVPRLGRPPLHRAAPSAAVPTPPPPPPPQQPAWMASYAPATSPQLPYSAYPSSHNNPINRP</sequence>